<evidence type="ECO:0000256" key="2">
    <source>
        <dbReference type="ARBA" id="ARBA00022598"/>
    </source>
</evidence>
<protein>
    <recommendedName>
        <fullName evidence="7 8">Aspartate--ammonia ligase</fullName>
        <ecNumber evidence="7 8">6.3.1.1</ecNumber>
    </recommendedName>
    <alternativeName>
        <fullName evidence="7">Asparagine synthetase A</fullName>
    </alternativeName>
</protein>
<accession>A0ABS4EXZ8</accession>
<name>A0ABS4EXZ8_9CLOT</name>
<evidence type="ECO:0000256" key="6">
    <source>
        <dbReference type="ARBA" id="ARBA00022888"/>
    </source>
</evidence>
<keyword evidence="1 7" id="KW-0963">Cytoplasm</keyword>
<reference evidence="10 11" key="1">
    <citation type="submission" date="2021-03" db="EMBL/GenBank/DDBJ databases">
        <title>Genomic Encyclopedia of Type Strains, Phase IV (KMG-IV): sequencing the most valuable type-strain genomes for metagenomic binning, comparative biology and taxonomic classification.</title>
        <authorList>
            <person name="Goeker M."/>
        </authorList>
    </citation>
    <scope>NUCLEOTIDE SEQUENCE [LARGE SCALE GENOMIC DNA]</scope>
    <source>
        <strain evidence="10 11">DSM 3984</strain>
    </source>
</reference>
<dbReference type="EC" id="6.3.1.1" evidence="7 8"/>
<dbReference type="NCBIfam" id="TIGR00669">
    <property type="entry name" value="asnA"/>
    <property type="match status" value="1"/>
</dbReference>
<evidence type="ECO:0000313" key="11">
    <source>
        <dbReference type="Proteomes" id="UP000783390"/>
    </source>
</evidence>
<feature type="domain" description="Aminoacyl-transfer RNA synthetases class-II family profile" evidence="9">
    <location>
        <begin position="26"/>
        <end position="308"/>
    </location>
</feature>
<proteinExistence type="inferred from homology"/>
<dbReference type="InterPro" id="IPR004618">
    <property type="entry name" value="AsnA"/>
</dbReference>
<sequence>MKLDGIIIPEGYKSKSTLIETEIYIKAIKDYFEKNLAKKLNLVRVSAPLFVDSKSGLNDNLNGVERPVKFDVLASNEDVEIVHSLAKWKRMSLHRYKFPVGKGLYADMNAIRRDEELDNLHSIYVDQWDWELIINKEDRNLEFLKNIVSKIYSVFKDTEKYVKENLINIDEELPDEIFFITSQELEDMYKDLTPKERENAICKDKGAVFIMQIGKTLDSGEKHDGRAPDYDDWELNGDILFWNSLLDSAIELSSMGIRVDEESLAKQLEEANCTERKELKFHSELLNGKLPYTVGGGIGQSRICMYFLRKAHVGEVQASVWDEKNERICEQYGIELL</sequence>
<evidence type="ECO:0000256" key="5">
    <source>
        <dbReference type="ARBA" id="ARBA00022840"/>
    </source>
</evidence>
<keyword evidence="4 7" id="KW-0547">Nucleotide-binding</keyword>
<evidence type="ECO:0000313" key="10">
    <source>
        <dbReference type="EMBL" id="MBP1888864.1"/>
    </source>
</evidence>
<evidence type="ECO:0000256" key="3">
    <source>
        <dbReference type="ARBA" id="ARBA00022605"/>
    </source>
</evidence>
<evidence type="ECO:0000256" key="7">
    <source>
        <dbReference type="HAMAP-Rule" id="MF_00555"/>
    </source>
</evidence>
<dbReference type="PROSITE" id="PS50862">
    <property type="entry name" value="AA_TRNA_LIGASE_II"/>
    <property type="match status" value="1"/>
</dbReference>
<keyword evidence="11" id="KW-1185">Reference proteome</keyword>
<dbReference type="Gene3D" id="3.30.930.10">
    <property type="entry name" value="Bira Bifunctional Protein, Domain 2"/>
    <property type="match status" value="1"/>
</dbReference>
<dbReference type="InterPro" id="IPR045864">
    <property type="entry name" value="aa-tRNA-synth_II/BPL/LPL"/>
</dbReference>
<dbReference type="PANTHER" id="PTHR30073:SF5">
    <property type="entry name" value="ASPARTATE--AMMONIA LIGASE"/>
    <property type="match status" value="1"/>
</dbReference>
<dbReference type="RefSeq" id="WP_209795584.1">
    <property type="nucleotide sequence ID" value="NZ_JAGGJZ010000001.1"/>
</dbReference>
<comment type="similarity">
    <text evidence="7">Belongs to the class-II aminoacyl-tRNA synthetase family. AsnA subfamily.</text>
</comment>
<gene>
    <name evidence="7" type="primary">asnA</name>
    <name evidence="10" type="ORF">J2Z53_000443</name>
</gene>
<dbReference type="Pfam" id="PF03590">
    <property type="entry name" value="AsnA"/>
    <property type="match status" value="1"/>
</dbReference>
<keyword evidence="3 7" id="KW-0028">Amino-acid biosynthesis</keyword>
<dbReference type="EMBL" id="JAGGJZ010000001">
    <property type="protein sequence ID" value="MBP1888864.1"/>
    <property type="molecule type" value="Genomic_DNA"/>
</dbReference>
<keyword evidence="5 7" id="KW-0067">ATP-binding</keyword>
<dbReference type="PANTHER" id="PTHR30073">
    <property type="entry name" value="ASPARTATE--AMMONIA LIGASE"/>
    <property type="match status" value="1"/>
</dbReference>
<comment type="pathway">
    <text evidence="7">Amino-acid biosynthesis; L-asparagine biosynthesis; L-asparagine from L-aspartate (ammonia route): step 1/1.</text>
</comment>
<keyword evidence="6 7" id="KW-0061">Asparagine biosynthesis</keyword>
<dbReference type="Proteomes" id="UP000783390">
    <property type="component" value="Unassembled WGS sequence"/>
</dbReference>
<dbReference type="GO" id="GO:0004071">
    <property type="term" value="F:aspartate-ammonia ligase activity"/>
    <property type="evidence" value="ECO:0007669"/>
    <property type="project" value="UniProtKB-EC"/>
</dbReference>
<dbReference type="InterPro" id="IPR006195">
    <property type="entry name" value="aa-tRNA-synth_II"/>
</dbReference>
<dbReference type="HAMAP" id="MF_00555">
    <property type="entry name" value="AsnA"/>
    <property type="match status" value="1"/>
</dbReference>
<organism evidence="10 11">
    <name type="scientific">Clostridium moniliforme</name>
    <dbReference type="NCBI Taxonomy" id="39489"/>
    <lineage>
        <taxon>Bacteria</taxon>
        <taxon>Bacillati</taxon>
        <taxon>Bacillota</taxon>
        <taxon>Clostridia</taxon>
        <taxon>Eubacteriales</taxon>
        <taxon>Clostridiaceae</taxon>
        <taxon>Clostridium</taxon>
    </lineage>
</organism>
<evidence type="ECO:0000256" key="8">
    <source>
        <dbReference type="NCBIfam" id="TIGR00669"/>
    </source>
</evidence>
<dbReference type="SUPFAM" id="SSF55681">
    <property type="entry name" value="Class II aaRS and biotin synthetases"/>
    <property type="match status" value="1"/>
</dbReference>
<evidence type="ECO:0000259" key="9">
    <source>
        <dbReference type="PROSITE" id="PS50862"/>
    </source>
</evidence>
<comment type="subcellular location">
    <subcellularLocation>
        <location evidence="7">Cytoplasm</location>
    </subcellularLocation>
</comment>
<evidence type="ECO:0000256" key="1">
    <source>
        <dbReference type="ARBA" id="ARBA00022490"/>
    </source>
</evidence>
<evidence type="ECO:0000256" key="4">
    <source>
        <dbReference type="ARBA" id="ARBA00022741"/>
    </source>
</evidence>
<keyword evidence="2 7" id="KW-0436">Ligase</keyword>
<dbReference type="PIRSF" id="PIRSF001555">
    <property type="entry name" value="Asp_ammon_ligase"/>
    <property type="match status" value="1"/>
</dbReference>
<comment type="catalytic activity">
    <reaction evidence="7">
        <text>L-aspartate + NH4(+) + ATP = L-asparagine + AMP + diphosphate + H(+)</text>
        <dbReference type="Rhea" id="RHEA:11372"/>
        <dbReference type="ChEBI" id="CHEBI:15378"/>
        <dbReference type="ChEBI" id="CHEBI:28938"/>
        <dbReference type="ChEBI" id="CHEBI:29991"/>
        <dbReference type="ChEBI" id="CHEBI:30616"/>
        <dbReference type="ChEBI" id="CHEBI:33019"/>
        <dbReference type="ChEBI" id="CHEBI:58048"/>
        <dbReference type="ChEBI" id="CHEBI:456215"/>
        <dbReference type="EC" id="6.3.1.1"/>
    </reaction>
</comment>
<comment type="caution">
    <text evidence="10">The sequence shown here is derived from an EMBL/GenBank/DDBJ whole genome shotgun (WGS) entry which is preliminary data.</text>
</comment>